<dbReference type="Pfam" id="PF00069">
    <property type="entry name" value="Pkinase"/>
    <property type="match status" value="1"/>
</dbReference>
<dbReference type="Pfam" id="PF23410">
    <property type="entry name" value="Beta-prop_VPS8"/>
    <property type="match status" value="1"/>
</dbReference>
<name>A0A6P2D4V2_9BACT</name>
<dbReference type="SUPFAM" id="SSF56112">
    <property type="entry name" value="Protein kinase-like (PK-like)"/>
    <property type="match status" value="1"/>
</dbReference>
<evidence type="ECO:0000256" key="1">
    <source>
        <dbReference type="PROSITE-ProRule" id="PRU00221"/>
    </source>
</evidence>
<dbReference type="KEGG" id="gms:SOIL9_32640"/>
<feature type="compositionally biased region" description="Polar residues" evidence="2">
    <location>
        <begin position="40"/>
        <end position="50"/>
    </location>
</feature>
<keyword evidence="5" id="KW-0723">Serine/threonine-protein kinase</keyword>
<feature type="region of interest" description="Disordered" evidence="2">
    <location>
        <begin position="40"/>
        <end position="92"/>
    </location>
</feature>
<dbReference type="Gene3D" id="1.10.510.10">
    <property type="entry name" value="Transferase(Phosphotransferase) domain 1"/>
    <property type="match status" value="1"/>
</dbReference>
<dbReference type="PANTHER" id="PTHR19879">
    <property type="entry name" value="TRANSCRIPTION INITIATION FACTOR TFIID"/>
    <property type="match status" value="1"/>
</dbReference>
<dbReference type="PROSITE" id="PS50082">
    <property type="entry name" value="WD_REPEATS_2"/>
    <property type="match status" value="4"/>
</dbReference>
<feature type="domain" description="Protein kinase" evidence="4">
    <location>
        <begin position="97"/>
        <end position="381"/>
    </location>
</feature>
<dbReference type="CDD" id="cd14014">
    <property type="entry name" value="STKc_PknB_like"/>
    <property type="match status" value="1"/>
</dbReference>
<dbReference type="InterPro" id="IPR000719">
    <property type="entry name" value="Prot_kinase_dom"/>
</dbReference>
<organism evidence="5 6">
    <name type="scientific">Gemmata massiliana</name>
    <dbReference type="NCBI Taxonomy" id="1210884"/>
    <lineage>
        <taxon>Bacteria</taxon>
        <taxon>Pseudomonadati</taxon>
        <taxon>Planctomycetota</taxon>
        <taxon>Planctomycetia</taxon>
        <taxon>Gemmatales</taxon>
        <taxon>Gemmataceae</taxon>
        <taxon>Gemmata</taxon>
    </lineage>
</organism>
<feature type="repeat" description="WD" evidence="1">
    <location>
        <begin position="1048"/>
        <end position="1082"/>
    </location>
</feature>
<dbReference type="InterPro" id="IPR011047">
    <property type="entry name" value="Quinoprotein_ADH-like_sf"/>
</dbReference>
<dbReference type="Pfam" id="PF00400">
    <property type="entry name" value="WD40"/>
    <property type="match status" value="4"/>
</dbReference>
<gene>
    <name evidence="5" type="ORF">SOIL9_32640</name>
</gene>
<evidence type="ECO:0000256" key="3">
    <source>
        <dbReference type="SAM" id="Phobius"/>
    </source>
</evidence>
<protein>
    <recommendedName>
        <fullName evidence="4">Protein kinase domain-containing protein</fullName>
    </recommendedName>
</protein>
<keyword evidence="3" id="KW-1133">Transmembrane helix</keyword>
<dbReference type="GO" id="GO:0004674">
    <property type="term" value="F:protein serine/threonine kinase activity"/>
    <property type="evidence" value="ECO:0007669"/>
    <property type="project" value="UniProtKB-KW"/>
</dbReference>
<evidence type="ECO:0000313" key="6">
    <source>
        <dbReference type="Proteomes" id="UP000464178"/>
    </source>
</evidence>
<dbReference type="PROSITE" id="PS50011">
    <property type="entry name" value="PROTEIN_KINASE_DOM"/>
    <property type="match status" value="1"/>
</dbReference>
<dbReference type="InterPro" id="IPR015943">
    <property type="entry name" value="WD40/YVTN_repeat-like_dom_sf"/>
</dbReference>
<accession>A0A6P2D4V2</accession>
<feature type="repeat" description="WD" evidence="1">
    <location>
        <begin position="1006"/>
        <end position="1047"/>
    </location>
</feature>
<dbReference type="EMBL" id="LR593886">
    <property type="protein sequence ID" value="VTR94450.1"/>
    <property type="molecule type" value="Genomic_DNA"/>
</dbReference>
<dbReference type="Proteomes" id="UP000464178">
    <property type="component" value="Chromosome"/>
</dbReference>
<dbReference type="GO" id="GO:0005524">
    <property type="term" value="F:ATP binding"/>
    <property type="evidence" value="ECO:0007669"/>
    <property type="project" value="InterPro"/>
</dbReference>
<feature type="repeat" description="WD" evidence="1">
    <location>
        <begin position="516"/>
        <end position="557"/>
    </location>
</feature>
<evidence type="ECO:0000256" key="2">
    <source>
        <dbReference type="SAM" id="MobiDB-lite"/>
    </source>
</evidence>
<dbReference type="PANTHER" id="PTHR19879:SF9">
    <property type="entry name" value="TRANSCRIPTION INITIATION FACTOR TFIID SUBUNIT 5"/>
    <property type="match status" value="1"/>
</dbReference>
<feature type="transmembrane region" description="Helical" evidence="3">
    <location>
        <begin position="407"/>
        <end position="429"/>
    </location>
</feature>
<keyword evidence="3" id="KW-0812">Transmembrane</keyword>
<dbReference type="AlphaFoldDB" id="A0A6P2D4V2"/>
<keyword evidence="5" id="KW-0808">Transferase</keyword>
<dbReference type="PROSITE" id="PS50294">
    <property type="entry name" value="WD_REPEATS_REGION"/>
    <property type="match status" value="4"/>
</dbReference>
<dbReference type="InterPro" id="IPR008271">
    <property type="entry name" value="Ser/Thr_kinase_AS"/>
</dbReference>
<dbReference type="InterPro" id="IPR011009">
    <property type="entry name" value="Kinase-like_dom_sf"/>
</dbReference>
<keyword evidence="6" id="KW-1185">Reference proteome</keyword>
<evidence type="ECO:0000259" key="4">
    <source>
        <dbReference type="PROSITE" id="PS50011"/>
    </source>
</evidence>
<sequence length="1082" mass="115157">MDSSDSLKIDENLARFLAAYDQGLEGGDTDALTVNVPFQPANSSSVTTERPVTPMRPDAPNEGSLGELLPDPGYRGGRSSFTPPPSLAGNPHRIGRFELRRQLGKGGCGIVFLAYDPKLRREIALKIPRPEMLLNLDAKRRLKLEALAASEFDHPNLVPVYEWGEIGPLCFIATAFCPGLTLAEWIDRQAFPVPLRQAARLVATVADAVQHAHDRGVLHRDLKPNNVILQEVKVEENDEAPAGGVQMRGEYFIPRVVDFGLAKLAERGGPSETATRQILGTPKYMAPEQAQARREDIGPPADVYALGVVLYELVAGRAPYDGASDVEVLRQSVEGKAAPPRHFRPDLPRDLEAICLKAMARTTTERYRTAIDFADDLRRFLDGRPTIARPLAWSGRAIRWLRRNDQIVAIAVLAVIALFVTLLGTWNSWQNRNLRSTHNKELNDVLSSQAERNRFDQQREYARHVRDAFYAWRGGSTGVATDSLDSARRAANALVEPNDFPLDYLSRLVKAERLHIECPAGAVTALAVAPDGTRLATGHADGTLTVWDRATGNQLGTLKAHAGAVTHVAFGLDGAVIVTVGRFDDSSSNLTTWSVTRAGIVAPESGGRRIAIADATCCAVSPDGKTVFVGDAGGSVVKVQLANPQVRLAASSTIGGAIVAVSVTPDGAKVLVADSSGITCRRTADLKHEALPTPVLRADVTAVAANTSGAPVIGTEGGAVFVSGTAPSGAGSRRISWVAVSGANIAANGKPGRVRIGDADLATGDTGAVLAGAFSPDGKTFFTGSEDGIVRSWDVGRDLSERAAWAEGRVVSITVSSAGSEFVVATDRAVHRHGTGPRVKIAGTVRVIQVLSTGATRAVAFEGKSVVVSDFAGSASREQFRVAVPGRRAPTAVALTPDGTRLAVGDDSGHITVWSIADRAVIETIDTGSRYAVRELIISDDGRLVATRTPVGVCVWALGTPGQFTTIYADDRAVFQFLPGGDRVVTAGRDGGLIVWSVSGREEMRLLGHVGRVTGLGVSPDGRTLVSGYATGEVAFWDLKTGQDLFAFRRHSTPVTTIEFSADGKFMITGGDGQIAVWDARE</sequence>
<dbReference type="Gene3D" id="3.30.200.20">
    <property type="entry name" value="Phosphorylase Kinase, domain 1"/>
    <property type="match status" value="1"/>
</dbReference>
<evidence type="ECO:0000313" key="5">
    <source>
        <dbReference type="EMBL" id="VTR94450.1"/>
    </source>
</evidence>
<keyword evidence="1" id="KW-0853">WD repeat</keyword>
<keyword evidence="3" id="KW-0472">Membrane</keyword>
<dbReference type="InterPro" id="IPR001680">
    <property type="entry name" value="WD40_rpt"/>
</dbReference>
<feature type="repeat" description="WD" evidence="1">
    <location>
        <begin position="762"/>
        <end position="795"/>
    </location>
</feature>
<dbReference type="Gene3D" id="2.130.10.10">
    <property type="entry name" value="YVTN repeat-like/Quinoprotein amine dehydrogenase"/>
    <property type="match status" value="3"/>
</dbReference>
<dbReference type="PROSITE" id="PS00108">
    <property type="entry name" value="PROTEIN_KINASE_ST"/>
    <property type="match status" value="1"/>
</dbReference>
<keyword evidence="5" id="KW-0418">Kinase</keyword>
<proteinExistence type="predicted"/>
<dbReference type="SUPFAM" id="SSF50998">
    <property type="entry name" value="Quinoprotein alcohol dehydrogenase-like"/>
    <property type="match status" value="1"/>
</dbReference>
<dbReference type="RefSeq" id="WP_162668985.1">
    <property type="nucleotide sequence ID" value="NZ_LR593886.1"/>
</dbReference>
<reference evidence="5 6" key="1">
    <citation type="submission" date="2019-05" db="EMBL/GenBank/DDBJ databases">
        <authorList>
            <consortium name="Science for Life Laboratories"/>
        </authorList>
    </citation>
    <scope>NUCLEOTIDE SEQUENCE [LARGE SCALE GENOMIC DNA]</scope>
    <source>
        <strain evidence="5">Soil9</strain>
    </source>
</reference>
<dbReference type="SMART" id="SM00220">
    <property type="entry name" value="S_TKc"/>
    <property type="match status" value="1"/>
</dbReference>
<dbReference type="SMART" id="SM00320">
    <property type="entry name" value="WD40"/>
    <property type="match status" value="8"/>
</dbReference>